<organism evidence="1">
    <name type="scientific">Anguilla anguilla</name>
    <name type="common">European freshwater eel</name>
    <name type="synonym">Muraena anguilla</name>
    <dbReference type="NCBI Taxonomy" id="7936"/>
    <lineage>
        <taxon>Eukaryota</taxon>
        <taxon>Metazoa</taxon>
        <taxon>Chordata</taxon>
        <taxon>Craniata</taxon>
        <taxon>Vertebrata</taxon>
        <taxon>Euteleostomi</taxon>
        <taxon>Actinopterygii</taxon>
        <taxon>Neopterygii</taxon>
        <taxon>Teleostei</taxon>
        <taxon>Anguilliformes</taxon>
        <taxon>Anguillidae</taxon>
        <taxon>Anguilla</taxon>
    </lineage>
</organism>
<accession>A0A0E9TZI9</accession>
<name>A0A0E9TZI9_ANGAN</name>
<reference evidence="1" key="1">
    <citation type="submission" date="2014-11" db="EMBL/GenBank/DDBJ databases">
        <authorList>
            <person name="Amaro Gonzalez C."/>
        </authorList>
    </citation>
    <scope>NUCLEOTIDE SEQUENCE</scope>
</reference>
<proteinExistence type="predicted"/>
<evidence type="ECO:0000313" key="1">
    <source>
        <dbReference type="EMBL" id="JAH59084.1"/>
    </source>
</evidence>
<dbReference type="PANTHER" id="PTHR47331:SF3">
    <property type="match status" value="1"/>
</dbReference>
<dbReference type="AlphaFoldDB" id="A0A0E9TZI9"/>
<reference evidence="1" key="2">
    <citation type="journal article" date="2015" name="Fish Shellfish Immunol.">
        <title>Early steps in the European eel (Anguilla anguilla)-Vibrio vulnificus interaction in the gills: Role of the RtxA13 toxin.</title>
        <authorList>
            <person name="Callol A."/>
            <person name="Pajuelo D."/>
            <person name="Ebbesson L."/>
            <person name="Teles M."/>
            <person name="MacKenzie S."/>
            <person name="Amaro C."/>
        </authorList>
    </citation>
    <scope>NUCLEOTIDE SEQUENCE</scope>
</reference>
<dbReference type="PANTHER" id="PTHR47331">
    <property type="entry name" value="PHD-TYPE DOMAIN-CONTAINING PROTEIN"/>
    <property type="match status" value="1"/>
</dbReference>
<protein>
    <submittedName>
        <fullName evidence="1">Uncharacterized protein</fullName>
    </submittedName>
</protein>
<sequence>MPDEAKRPMILLKDHHISTLVLCHIHEHLGHVGRNHILSQLRQKYWIVMPTPLLVG</sequence>
<dbReference type="EMBL" id="GBXM01049493">
    <property type="protein sequence ID" value="JAH59084.1"/>
    <property type="molecule type" value="Transcribed_RNA"/>
</dbReference>